<accession>A0ABY7VHY6</accession>
<gene>
    <name evidence="2" type="ORF">H3N35_06455</name>
</gene>
<dbReference type="EMBL" id="CP059693">
    <property type="protein sequence ID" value="WDE13083.1"/>
    <property type="molecule type" value="Genomic_DNA"/>
</dbReference>
<keyword evidence="1" id="KW-0732">Signal</keyword>
<reference evidence="2 3" key="1">
    <citation type="journal article" date="2022" name="Mar. Drugs">
        <title>Bioassay-Guided Fractionation Leads to the Detection of Cholic Acid Generated by the Rare Thalassomonas sp.</title>
        <authorList>
            <person name="Pheiffer F."/>
            <person name="Schneider Y.K."/>
            <person name="Hansen E.H."/>
            <person name="Andersen J.H."/>
            <person name="Isaksson J."/>
            <person name="Busche T."/>
            <person name="R C."/>
            <person name="Kalinowski J."/>
            <person name="Zyl L.V."/>
            <person name="Trindade M."/>
        </authorList>
    </citation>
    <scope>NUCLEOTIDE SEQUENCE [LARGE SCALE GENOMIC DNA]</scope>
    <source>
        <strain evidence="2 3">A5K-61T</strain>
    </source>
</reference>
<dbReference type="Pfam" id="PF11220">
    <property type="entry name" value="DUF3015"/>
    <property type="match status" value="1"/>
</dbReference>
<feature type="signal peptide" evidence="1">
    <location>
        <begin position="1"/>
        <end position="24"/>
    </location>
</feature>
<dbReference type="RefSeq" id="WP_274053423.1">
    <property type="nucleotide sequence ID" value="NZ_CP059693.1"/>
</dbReference>
<dbReference type="Proteomes" id="UP001215231">
    <property type="component" value="Chromosome"/>
</dbReference>
<organism evidence="2 3">
    <name type="scientific">Thalassomonas haliotis</name>
    <dbReference type="NCBI Taxonomy" id="485448"/>
    <lineage>
        <taxon>Bacteria</taxon>
        <taxon>Pseudomonadati</taxon>
        <taxon>Pseudomonadota</taxon>
        <taxon>Gammaproteobacteria</taxon>
        <taxon>Alteromonadales</taxon>
        <taxon>Colwelliaceae</taxon>
        <taxon>Thalassomonas</taxon>
    </lineage>
</organism>
<dbReference type="InterPro" id="IPR021383">
    <property type="entry name" value="DUF3015"/>
</dbReference>
<sequence>MNKTILSALMVGTLAAGAAMPAAAASDNKKSLNAWQDCGIGAIIFPANGTAAAISNIIWDLGTTAVTSNASSQNSCSGEKAKTAMFIQATMPVLEQEVAIGEGEYVTAMLELRGCEAASHSAIINAVREDFAEKENDSAQALYETLEQRVETSFSASCASV</sequence>
<keyword evidence="3" id="KW-1185">Reference proteome</keyword>
<name>A0ABY7VHY6_9GAMM</name>
<evidence type="ECO:0000313" key="2">
    <source>
        <dbReference type="EMBL" id="WDE13083.1"/>
    </source>
</evidence>
<feature type="chain" id="PRO_5045307803" evidence="1">
    <location>
        <begin position="25"/>
        <end position="161"/>
    </location>
</feature>
<evidence type="ECO:0000313" key="3">
    <source>
        <dbReference type="Proteomes" id="UP001215231"/>
    </source>
</evidence>
<evidence type="ECO:0000256" key="1">
    <source>
        <dbReference type="SAM" id="SignalP"/>
    </source>
</evidence>
<proteinExistence type="predicted"/>
<protein>
    <submittedName>
        <fullName evidence="2">DUF3015 family protein</fullName>
    </submittedName>
</protein>